<dbReference type="CDD" id="cd06550">
    <property type="entry name" value="TM_ABC_iron-siderophores_like"/>
    <property type="match status" value="1"/>
</dbReference>
<feature type="transmembrane region" description="Helical" evidence="7">
    <location>
        <begin position="130"/>
        <end position="150"/>
    </location>
</feature>
<evidence type="ECO:0000256" key="3">
    <source>
        <dbReference type="ARBA" id="ARBA00022692"/>
    </source>
</evidence>
<dbReference type="InterPro" id="IPR001626">
    <property type="entry name" value="ABC_TroCD"/>
</dbReference>
<feature type="transmembrane region" description="Helical" evidence="7">
    <location>
        <begin position="246"/>
        <end position="265"/>
    </location>
</feature>
<proteinExistence type="inferred from homology"/>
<comment type="subcellular location">
    <subcellularLocation>
        <location evidence="6">Cell membrane</location>
        <topology evidence="6">Multi-pass membrane protein</topology>
    </subcellularLocation>
    <subcellularLocation>
        <location evidence="1">Membrane</location>
        <topology evidence="1">Multi-pass membrane protein</topology>
    </subcellularLocation>
</comment>
<evidence type="ECO:0000313" key="9">
    <source>
        <dbReference type="Proteomes" id="UP000199602"/>
    </source>
</evidence>
<name>A0A1H0DH28_9BACT</name>
<dbReference type="Pfam" id="PF00950">
    <property type="entry name" value="ABC-3"/>
    <property type="match status" value="1"/>
</dbReference>
<dbReference type="GO" id="GO:0043190">
    <property type="term" value="C:ATP-binding cassette (ABC) transporter complex"/>
    <property type="evidence" value="ECO:0007669"/>
    <property type="project" value="InterPro"/>
</dbReference>
<dbReference type="PANTHER" id="PTHR30477">
    <property type="entry name" value="ABC-TRANSPORTER METAL-BINDING PROTEIN"/>
    <property type="match status" value="1"/>
</dbReference>
<dbReference type="OrthoDB" id="9798540at2"/>
<organism evidence="8 9">
    <name type="scientific">Desulfonauticus submarinus</name>
    <dbReference type="NCBI Taxonomy" id="206665"/>
    <lineage>
        <taxon>Bacteria</taxon>
        <taxon>Pseudomonadati</taxon>
        <taxon>Thermodesulfobacteriota</taxon>
        <taxon>Desulfovibrionia</taxon>
        <taxon>Desulfovibrionales</taxon>
        <taxon>Desulfonauticaceae</taxon>
        <taxon>Desulfonauticus</taxon>
    </lineage>
</organism>
<reference evidence="8 9" key="1">
    <citation type="submission" date="2016-10" db="EMBL/GenBank/DDBJ databases">
        <authorList>
            <person name="de Groot N.N."/>
        </authorList>
    </citation>
    <scope>NUCLEOTIDE SEQUENCE [LARGE SCALE GENOMIC DNA]</scope>
    <source>
        <strain evidence="8 9">DSM 15269</strain>
    </source>
</reference>
<keyword evidence="5 7" id="KW-0472">Membrane</keyword>
<dbReference type="Proteomes" id="UP000199602">
    <property type="component" value="Unassembled WGS sequence"/>
</dbReference>
<evidence type="ECO:0000256" key="4">
    <source>
        <dbReference type="ARBA" id="ARBA00022989"/>
    </source>
</evidence>
<feature type="transmembrane region" description="Helical" evidence="7">
    <location>
        <begin position="64"/>
        <end position="83"/>
    </location>
</feature>
<dbReference type="STRING" id="206665.SAMN04488516_10516"/>
<dbReference type="GO" id="GO:0010043">
    <property type="term" value="P:response to zinc ion"/>
    <property type="evidence" value="ECO:0007669"/>
    <property type="project" value="TreeGrafter"/>
</dbReference>
<evidence type="ECO:0000256" key="2">
    <source>
        <dbReference type="ARBA" id="ARBA00008034"/>
    </source>
</evidence>
<dbReference type="Gene3D" id="1.10.3470.10">
    <property type="entry name" value="ABC transporter involved in vitamin B12 uptake, BtuC"/>
    <property type="match status" value="1"/>
</dbReference>
<evidence type="ECO:0000256" key="5">
    <source>
        <dbReference type="ARBA" id="ARBA00023136"/>
    </source>
</evidence>
<dbReference type="GO" id="GO:0055085">
    <property type="term" value="P:transmembrane transport"/>
    <property type="evidence" value="ECO:0007669"/>
    <property type="project" value="InterPro"/>
</dbReference>
<feature type="transmembrane region" description="Helical" evidence="7">
    <location>
        <begin position="89"/>
        <end position="109"/>
    </location>
</feature>
<feature type="transmembrane region" description="Helical" evidence="7">
    <location>
        <begin position="12"/>
        <end position="31"/>
    </location>
</feature>
<keyword evidence="6" id="KW-0813">Transport</keyword>
<comment type="similarity">
    <text evidence="2 6">Belongs to the ABC-3 integral membrane protein family.</text>
</comment>
<dbReference type="AlphaFoldDB" id="A0A1H0DH28"/>
<evidence type="ECO:0000256" key="1">
    <source>
        <dbReference type="ARBA" id="ARBA00004141"/>
    </source>
</evidence>
<protein>
    <submittedName>
        <fullName evidence="8">Zinc transport system permease protein</fullName>
    </submittedName>
</protein>
<dbReference type="PANTHER" id="PTHR30477:SF18">
    <property type="entry name" value="METAL TRANSPORT SYSTEM MEMBRANE PROTEIN CT_417-RELATED"/>
    <property type="match status" value="1"/>
</dbReference>
<feature type="transmembrane region" description="Helical" evidence="7">
    <location>
        <begin position="170"/>
        <end position="203"/>
    </location>
</feature>
<feature type="transmembrane region" description="Helical" evidence="7">
    <location>
        <begin position="215"/>
        <end position="240"/>
    </location>
</feature>
<accession>A0A1H0DH28</accession>
<sequence>MVEMLGFEFMRNAFLAAFLASLACGLIGPLVVANRQVFLAGGMAHAAYGGVGLALFLSLPVLPVVWLFTLVMSVFFALINLKQKEMTEALVGLIWSGGMAFGILLLDFSSGYNVDLMSYLFGSILTVSKVDITLMSILNLIIGFIIWVKYKDFLVLIFDFEYAKSLGLKVNYLYILLVVLISFVVVLLIQVVGLILVVALLTIPAYLARRWSSNLAMMMFFSFLCALFFSLIGIVLSYYLNLTSGASIIAVAVICFSFFTLKDLFSGVLRNKKV</sequence>
<gene>
    <name evidence="8" type="ORF">SAMN04488516_10516</name>
</gene>
<evidence type="ECO:0000313" key="8">
    <source>
        <dbReference type="EMBL" id="SDN69435.1"/>
    </source>
</evidence>
<dbReference type="SUPFAM" id="SSF81345">
    <property type="entry name" value="ABC transporter involved in vitamin B12 uptake, BtuC"/>
    <property type="match status" value="1"/>
</dbReference>
<evidence type="ECO:0000256" key="6">
    <source>
        <dbReference type="RuleBase" id="RU003943"/>
    </source>
</evidence>
<dbReference type="InterPro" id="IPR037294">
    <property type="entry name" value="ABC_BtuC-like"/>
</dbReference>
<evidence type="ECO:0000256" key="7">
    <source>
        <dbReference type="SAM" id="Phobius"/>
    </source>
</evidence>
<keyword evidence="3 6" id="KW-0812">Transmembrane</keyword>
<dbReference type="RefSeq" id="WP_092064968.1">
    <property type="nucleotide sequence ID" value="NZ_FNIN01000005.1"/>
</dbReference>
<keyword evidence="9" id="KW-1185">Reference proteome</keyword>
<dbReference type="EMBL" id="FNIN01000005">
    <property type="protein sequence ID" value="SDN69435.1"/>
    <property type="molecule type" value="Genomic_DNA"/>
</dbReference>
<keyword evidence="4 7" id="KW-1133">Transmembrane helix</keyword>